<dbReference type="GO" id="GO:0005524">
    <property type="term" value="F:ATP binding"/>
    <property type="evidence" value="ECO:0007669"/>
    <property type="project" value="UniProtKB-KW"/>
</dbReference>
<dbReference type="InterPro" id="IPR006195">
    <property type="entry name" value="aa-tRNA-synth_II"/>
</dbReference>
<dbReference type="NCBIfam" id="TIGR00469">
    <property type="entry name" value="pheS_mito"/>
    <property type="match status" value="1"/>
</dbReference>
<keyword evidence="6" id="KW-0067">ATP-binding</keyword>
<proteinExistence type="inferred from homology"/>
<evidence type="ECO:0000256" key="12">
    <source>
        <dbReference type="ARBA" id="ARBA00049255"/>
    </source>
</evidence>
<dbReference type="InterPro" id="IPR005121">
    <property type="entry name" value="Fdx_antiC-bd"/>
</dbReference>
<dbReference type="Pfam" id="PF01409">
    <property type="entry name" value="tRNA-synt_2d"/>
    <property type="match status" value="2"/>
</dbReference>
<evidence type="ECO:0000256" key="14">
    <source>
        <dbReference type="ARBA" id="ARBA00073229"/>
    </source>
</evidence>
<keyword evidence="4" id="KW-0436">Ligase</keyword>
<evidence type="ECO:0000256" key="3">
    <source>
        <dbReference type="ARBA" id="ARBA00012814"/>
    </source>
</evidence>
<feature type="non-terminal residue" evidence="18">
    <location>
        <position position="1"/>
    </location>
</feature>
<dbReference type="SUPFAM" id="SSF54991">
    <property type="entry name" value="Anticodon-binding domain of PheRS"/>
    <property type="match status" value="1"/>
</dbReference>
<evidence type="ECO:0000313" key="18">
    <source>
        <dbReference type="EMBL" id="THU91150.1"/>
    </source>
</evidence>
<dbReference type="GO" id="GO:0004826">
    <property type="term" value="F:phenylalanine-tRNA ligase activity"/>
    <property type="evidence" value="ECO:0007669"/>
    <property type="project" value="UniProtKB-EC"/>
</dbReference>
<evidence type="ECO:0000256" key="4">
    <source>
        <dbReference type="ARBA" id="ARBA00022598"/>
    </source>
</evidence>
<dbReference type="Gene3D" id="3.30.930.10">
    <property type="entry name" value="Bira Bifunctional Protein, Domain 2"/>
    <property type="match status" value="1"/>
</dbReference>
<dbReference type="InterPro" id="IPR045864">
    <property type="entry name" value="aa-tRNA-synth_II/BPL/LPL"/>
</dbReference>
<evidence type="ECO:0000256" key="5">
    <source>
        <dbReference type="ARBA" id="ARBA00022741"/>
    </source>
</evidence>
<keyword evidence="8" id="KW-0809">Transit peptide</keyword>
<dbReference type="Gene3D" id="3.30.70.380">
    <property type="entry name" value="Ferrodoxin-fold anticodon-binding domain"/>
    <property type="match status" value="1"/>
</dbReference>
<comment type="similarity">
    <text evidence="2">Belongs to the class-II aminoacyl-tRNA synthetase family.</text>
</comment>
<dbReference type="SMART" id="SM00896">
    <property type="entry name" value="FDX-ACB"/>
    <property type="match status" value="1"/>
</dbReference>
<dbReference type="PANTHER" id="PTHR11538">
    <property type="entry name" value="PHENYLALANYL-TRNA SYNTHETASE"/>
    <property type="match status" value="1"/>
</dbReference>
<dbReference type="PROSITE" id="PS51447">
    <property type="entry name" value="FDX_ACB"/>
    <property type="match status" value="1"/>
</dbReference>
<evidence type="ECO:0000256" key="9">
    <source>
        <dbReference type="ARBA" id="ARBA00023128"/>
    </source>
</evidence>
<evidence type="ECO:0000256" key="1">
    <source>
        <dbReference type="ARBA" id="ARBA00004305"/>
    </source>
</evidence>
<sequence>MLLTSYFARCRCSSRLFYSTFRPKYPPTLDVCGTSYPTDSFTNLPSSIISKIPLRLHTQPSHPLSNLRSLIESHYPDFAHLSSFSPLVTPYKNFDELSFPLDHPGRSVTDSYYVNKDLMLRTHTSAHEVEVFKSGQDKWLLTADVYRRDEIDGSHYPVFHQVEGAKLFDLTTREKVESLRRENEKLEKRLGKERIVIEDVPHVSQTNPVQEGHEREQAELVTRNLKGELNRLMLGLFGGRQGGEEPLRVRWIEAYFPFTSPSFEVEVFFRGKWLEILGCGVVRQATLDTAGVQNKIGWAFGLGLERIAMILYSIPDIRLFWSTDPRFLSQFKEGEITTFKPYSKYPPCFKDVSFWLPQQGGLHENDFCDLVRDVAGDLVEDVEKIDAFTHPKTGKSSLCYRVNYRSMDRRHDSRHRVLVYRSLSNEETNEIHKVVVSRLTSEFGVEIR</sequence>
<gene>
    <name evidence="18" type="ORF">K435DRAFT_759549</name>
</gene>
<evidence type="ECO:0000256" key="7">
    <source>
        <dbReference type="ARBA" id="ARBA00022917"/>
    </source>
</evidence>
<name>A0A4S8LPS7_DENBC</name>
<comment type="subcellular location">
    <subcellularLocation>
        <location evidence="1">Mitochondrion matrix</location>
    </subcellularLocation>
</comment>
<evidence type="ECO:0000256" key="11">
    <source>
        <dbReference type="ARBA" id="ARBA00031194"/>
    </source>
</evidence>
<evidence type="ECO:0000256" key="2">
    <source>
        <dbReference type="ARBA" id="ARBA00008226"/>
    </source>
</evidence>
<dbReference type="GO" id="GO:0000049">
    <property type="term" value="F:tRNA binding"/>
    <property type="evidence" value="ECO:0007669"/>
    <property type="project" value="InterPro"/>
</dbReference>
<evidence type="ECO:0000256" key="10">
    <source>
        <dbReference type="ARBA" id="ARBA00023146"/>
    </source>
</evidence>
<evidence type="ECO:0000256" key="6">
    <source>
        <dbReference type="ARBA" id="ARBA00022840"/>
    </source>
</evidence>
<dbReference type="GO" id="GO:0006432">
    <property type="term" value="P:phenylalanyl-tRNA aminoacylation"/>
    <property type="evidence" value="ECO:0007669"/>
    <property type="project" value="InterPro"/>
</dbReference>
<dbReference type="InterPro" id="IPR002319">
    <property type="entry name" value="Phenylalanyl-tRNA_Synthase"/>
</dbReference>
<keyword evidence="19" id="KW-1185">Reference proteome</keyword>
<dbReference type="Proteomes" id="UP000297245">
    <property type="component" value="Unassembled WGS sequence"/>
</dbReference>
<dbReference type="FunFam" id="3.30.70.380:FF:000002">
    <property type="entry name" value="phenylalanine--tRNA ligase, mitochondrial"/>
    <property type="match status" value="1"/>
</dbReference>
<comment type="function">
    <text evidence="13">Is responsible for the charging of tRNA(Phe) with phenylalanine in mitochondrial translation.</text>
</comment>
<evidence type="ECO:0000313" key="19">
    <source>
        <dbReference type="Proteomes" id="UP000297245"/>
    </source>
</evidence>
<dbReference type="EC" id="6.1.1.20" evidence="3"/>
<dbReference type="GO" id="GO:0005759">
    <property type="term" value="C:mitochondrial matrix"/>
    <property type="evidence" value="ECO:0007669"/>
    <property type="project" value="UniProtKB-SubCell"/>
</dbReference>
<protein>
    <recommendedName>
        <fullName evidence="14">Phenylalanine--tRNA ligase, mitochondrial</fullName>
        <ecNumber evidence="3">6.1.1.20</ecNumber>
    </recommendedName>
    <alternativeName>
        <fullName evidence="11">Phenylalanyl-tRNA synthetase</fullName>
    </alternativeName>
</protein>
<keyword evidence="5" id="KW-0547">Nucleotide-binding</keyword>
<dbReference type="AlphaFoldDB" id="A0A4S8LPS7"/>
<evidence type="ECO:0000259" key="17">
    <source>
        <dbReference type="PROSITE" id="PS51447"/>
    </source>
</evidence>
<keyword evidence="7" id="KW-0648">Protein biosynthesis</keyword>
<dbReference type="PROSITE" id="PS50862">
    <property type="entry name" value="AA_TRNA_LIGASE_II"/>
    <property type="match status" value="1"/>
</dbReference>
<organism evidence="18 19">
    <name type="scientific">Dendrothele bispora (strain CBS 962.96)</name>
    <dbReference type="NCBI Taxonomy" id="1314807"/>
    <lineage>
        <taxon>Eukaryota</taxon>
        <taxon>Fungi</taxon>
        <taxon>Dikarya</taxon>
        <taxon>Basidiomycota</taxon>
        <taxon>Agaricomycotina</taxon>
        <taxon>Agaricomycetes</taxon>
        <taxon>Agaricomycetidae</taxon>
        <taxon>Agaricales</taxon>
        <taxon>Agaricales incertae sedis</taxon>
        <taxon>Dendrothele</taxon>
    </lineage>
</organism>
<dbReference type="InterPro" id="IPR036690">
    <property type="entry name" value="Fdx_antiC-bd_sf"/>
</dbReference>
<evidence type="ECO:0000256" key="13">
    <source>
        <dbReference type="ARBA" id="ARBA00057761"/>
    </source>
</evidence>
<evidence type="ECO:0000256" key="15">
    <source>
        <dbReference type="SAM" id="Coils"/>
    </source>
</evidence>
<reference evidence="18 19" key="1">
    <citation type="journal article" date="2019" name="Nat. Ecol. Evol.">
        <title>Megaphylogeny resolves global patterns of mushroom evolution.</title>
        <authorList>
            <person name="Varga T."/>
            <person name="Krizsan K."/>
            <person name="Foldi C."/>
            <person name="Dima B."/>
            <person name="Sanchez-Garcia M."/>
            <person name="Sanchez-Ramirez S."/>
            <person name="Szollosi G.J."/>
            <person name="Szarkandi J.G."/>
            <person name="Papp V."/>
            <person name="Albert L."/>
            <person name="Andreopoulos W."/>
            <person name="Angelini C."/>
            <person name="Antonin V."/>
            <person name="Barry K.W."/>
            <person name="Bougher N.L."/>
            <person name="Buchanan P."/>
            <person name="Buyck B."/>
            <person name="Bense V."/>
            <person name="Catcheside P."/>
            <person name="Chovatia M."/>
            <person name="Cooper J."/>
            <person name="Damon W."/>
            <person name="Desjardin D."/>
            <person name="Finy P."/>
            <person name="Geml J."/>
            <person name="Haridas S."/>
            <person name="Hughes K."/>
            <person name="Justo A."/>
            <person name="Karasinski D."/>
            <person name="Kautmanova I."/>
            <person name="Kiss B."/>
            <person name="Kocsube S."/>
            <person name="Kotiranta H."/>
            <person name="LaButti K.M."/>
            <person name="Lechner B.E."/>
            <person name="Liimatainen K."/>
            <person name="Lipzen A."/>
            <person name="Lukacs Z."/>
            <person name="Mihaltcheva S."/>
            <person name="Morgado L.N."/>
            <person name="Niskanen T."/>
            <person name="Noordeloos M.E."/>
            <person name="Ohm R.A."/>
            <person name="Ortiz-Santana B."/>
            <person name="Ovrebo C."/>
            <person name="Racz N."/>
            <person name="Riley R."/>
            <person name="Savchenko A."/>
            <person name="Shiryaev A."/>
            <person name="Soop K."/>
            <person name="Spirin V."/>
            <person name="Szebenyi C."/>
            <person name="Tomsovsky M."/>
            <person name="Tulloss R.E."/>
            <person name="Uehling J."/>
            <person name="Grigoriev I.V."/>
            <person name="Vagvolgyi C."/>
            <person name="Papp T."/>
            <person name="Martin F.M."/>
            <person name="Miettinen O."/>
            <person name="Hibbett D.S."/>
            <person name="Nagy L.G."/>
        </authorList>
    </citation>
    <scope>NUCLEOTIDE SEQUENCE [LARGE SCALE GENOMIC DNA]</scope>
    <source>
        <strain evidence="18 19">CBS 962.96</strain>
    </source>
</reference>
<dbReference type="EMBL" id="ML179314">
    <property type="protein sequence ID" value="THU91150.1"/>
    <property type="molecule type" value="Genomic_DNA"/>
</dbReference>
<comment type="catalytic activity">
    <reaction evidence="12">
        <text>tRNA(Phe) + L-phenylalanine + ATP = L-phenylalanyl-tRNA(Phe) + AMP + diphosphate + H(+)</text>
        <dbReference type="Rhea" id="RHEA:19413"/>
        <dbReference type="Rhea" id="RHEA-COMP:9668"/>
        <dbReference type="Rhea" id="RHEA-COMP:9699"/>
        <dbReference type="ChEBI" id="CHEBI:15378"/>
        <dbReference type="ChEBI" id="CHEBI:30616"/>
        <dbReference type="ChEBI" id="CHEBI:33019"/>
        <dbReference type="ChEBI" id="CHEBI:58095"/>
        <dbReference type="ChEBI" id="CHEBI:78442"/>
        <dbReference type="ChEBI" id="CHEBI:78531"/>
        <dbReference type="ChEBI" id="CHEBI:456215"/>
        <dbReference type="EC" id="6.1.1.20"/>
    </reaction>
</comment>
<feature type="coiled-coil region" evidence="15">
    <location>
        <begin position="169"/>
        <end position="196"/>
    </location>
</feature>
<evidence type="ECO:0000259" key="16">
    <source>
        <dbReference type="PROSITE" id="PS50862"/>
    </source>
</evidence>
<dbReference type="PANTHER" id="PTHR11538:SF41">
    <property type="entry name" value="PHENYLALANINE--TRNA LIGASE, MITOCHONDRIAL"/>
    <property type="match status" value="1"/>
</dbReference>
<dbReference type="FunFam" id="3.30.930.10:FF:000053">
    <property type="entry name" value="Phenylalanyl-tRNA synthetase mitochondrial"/>
    <property type="match status" value="1"/>
</dbReference>
<keyword evidence="10 18" id="KW-0030">Aminoacyl-tRNA synthetase</keyword>
<keyword evidence="9" id="KW-0496">Mitochondrion</keyword>
<evidence type="ECO:0000256" key="8">
    <source>
        <dbReference type="ARBA" id="ARBA00022946"/>
    </source>
</evidence>
<dbReference type="OrthoDB" id="4457at2759"/>
<keyword evidence="15" id="KW-0175">Coiled coil</keyword>
<feature type="domain" description="FDX-ACB" evidence="17">
    <location>
        <begin position="343"/>
        <end position="448"/>
    </location>
</feature>
<accession>A0A4S8LPS7</accession>
<dbReference type="SUPFAM" id="SSF55681">
    <property type="entry name" value="Class II aaRS and biotin synthetases"/>
    <property type="match status" value="1"/>
</dbReference>
<feature type="domain" description="Aminoacyl-transfer RNA synthetases class-II family profile" evidence="16">
    <location>
        <begin position="67"/>
        <end position="325"/>
    </location>
</feature>
<dbReference type="InterPro" id="IPR004530">
    <property type="entry name" value="Phe-tRNA-synth_IIc_mito"/>
</dbReference>
<dbReference type="Pfam" id="PF03147">
    <property type="entry name" value="FDX-ACB"/>
    <property type="match status" value="1"/>
</dbReference>